<proteinExistence type="predicted"/>
<protein>
    <submittedName>
        <fullName evidence="1">Uncharacterized protein</fullName>
    </submittedName>
</protein>
<organism evidence="1 2">
    <name type="scientific">Gregarina niphandrodes</name>
    <name type="common">Septate eugregarine</name>
    <dbReference type="NCBI Taxonomy" id="110365"/>
    <lineage>
        <taxon>Eukaryota</taxon>
        <taxon>Sar</taxon>
        <taxon>Alveolata</taxon>
        <taxon>Apicomplexa</taxon>
        <taxon>Conoidasida</taxon>
        <taxon>Gregarinasina</taxon>
        <taxon>Eugregarinorida</taxon>
        <taxon>Gregarinidae</taxon>
        <taxon>Gregarina</taxon>
    </lineage>
</organism>
<gene>
    <name evidence="1" type="ORF">GNI_162660</name>
</gene>
<evidence type="ECO:0000313" key="2">
    <source>
        <dbReference type="Proteomes" id="UP000019763"/>
    </source>
</evidence>
<dbReference type="VEuPathDB" id="CryptoDB:GNI_162660"/>
<reference evidence="1" key="1">
    <citation type="submission" date="2013-12" db="EMBL/GenBank/DDBJ databases">
        <authorList>
            <person name="Omoto C.K."/>
            <person name="Sibley D."/>
            <person name="Venepally P."/>
            <person name="Hadjithomas M."/>
            <person name="Karamycheva S."/>
            <person name="Brunk B."/>
            <person name="Roos D."/>
            <person name="Caler E."/>
            <person name="Lorenzi H."/>
        </authorList>
    </citation>
    <scope>NUCLEOTIDE SEQUENCE</scope>
</reference>
<comment type="caution">
    <text evidence="1">The sequence shown here is derived from an EMBL/GenBank/DDBJ whole genome shotgun (WGS) entry which is preliminary data.</text>
</comment>
<dbReference type="AlphaFoldDB" id="A0A023AYE5"/>
<sequence>MKTSVCGESSGLGLSGVLSVLYTDGGQQTSLEGCSAKVAVIDGLGSQVEVLVVADPKDLAKPRSKFDLTQDSVRLLVLPPQDLDEYLGEDKDVSLFGLENECRHNTKSRSDPEESVAQLETRATDYQRAVDSFATNVWHGLTAPKNPLDALNEHVADQIFQDIMPRTMAPARPVEGARRAFIKEWRSVTREDYDLLWKQHFNPREIKSKTQEAEHADLAALNKTVFRAIAPGKSPRSWSSVLGQRAVEYGGVLLGALAVERLLATLGYLDDVWSGNDFVVKNGSAVAPKAHALRRGLTSAFSCEKLPDVDLSSLYWDHLFRDTASGWDLMTFRTPLDKCRKWASKSYTVDYTAISPELALEYPQAALHCGSSYENATLICRNLGVATPQCFDFISRDGGPRGLELIMGMLGRIFRPSGNEECVVRCHLPQFDRSRDLARYNGELRAHAAKRLPERDQVRKLRRERNITKWIAHDACTPQGLQKFVQSVKQKYPPGSLPYFKQELSSLWFKAPCGSGVWTQGDPFPTCTCPRLSITCSMSDRVRHLYDVTVDFHNETSQHAFDQMTTPRMGMEVMQNMEAKRCLYDCFTQISPD</sequence>
<evidence type="ECO:0000313" key="1">
    <source>
        <dbReference type="EMBL" id="EZG43681.1"/>
    </source>
</evidence>
<accession>A0A023AYE5</accession>
<dbReference type="RefSeq" id="XP_011133088.1">
    <property type="nucleotide sequence ID" value="XM_011134786.1"/>
</dbReference>
<dbReference type="GeneID" id="22915630"/>
<name>A0A023AYE5_GRENI</name>
<dbReference type="Proteomes" id="UP000019763">
    <property type="component" value="Unassembled WGS sequence"/>
</dbReference>
<dbReference type="EMBL" id="AFNH02001213">
    <property type="protein sequence ID" value="EZG43681.1"/>
    <property type="molecule type" value="Genomic_DNA"/>
</dbReference>
<keyword evidence="2" id="KW-1185">Reference proteome</keyword>